<sequence>MHIFVSEEFYVTPRSCVFIGTAGSGKSTLTHNFKRWMELRSLDAIAVNLDPGAENLPYEPDVDIRDWISLKEVMDTYGLGPNGAQIACADMLALNTSDIKKSIDSFKTDYVLMDTPGQLELFVFREAGKYIVEFLNPQRSIIAYLLDYALAKTASGFVSQLLLSISTNFRLSTPQVNILSKADMLSDQELELVERWSQDSEELYHTILGEKASVHREMSEGILHLIESFQGQTCLFPTGKED</sequence>
<evidence type="ECO:0000256" key="2">
    <source>
        <dbReference type="ARBA" id="ARBA00022741"/>
    </source>
</evidence>
<dbReference type="EMBL" id="BARV01006565">
    <property type="protein sequence ID" value="GAI14578.1"/>
    <property type="molecule type" value="Genomic_DNA"/>
</dbReference>
<keyword evidence="3" id="KW-0378">Hydrolase</keyword>
<evidence type="ECO:0000256" key="4">
    <source>
        <dbReference type="ARBA" id="ARBA00023134"/>
    </source>
</evidence>
<gene>
    <name evidence="5" type="ORF">S06H3_13444</name>
</gene>
<dbReference type="GO" id="GO:0003924">
    <property type="term" value="F:GTPase activity"/>
    <property type="evidence" value="ECO:0007669"/>
    <property type="project" value="TreeGrafter"/>
</dbReference>
<dbReference type="GO" id="GO:0005525">
    <property type="term" value="F:GTP binding"/>
    <property type="evidence" value="ECO:0007669"/>
    <property type="project" value="UniProtKB-KW"/>
</dbReference>
<evidence type="ECO:0000256" key="3">
    <source>
        <dbReference type="ARBA" id="ARBA00022801"/>
    </source>
</evidence>
<dbReference type="PANTHER" id="PTHR21231:SF8">
    <property type="entry name" value="GPN-LOOP GTPASE 1"/>
    <property type="match status" value="1"/>
</dbReference>
<evidence type="ECO:0000313" key="5">
    <source>
        <dbReference type="EMBL" id="GAI14578.1"/>
    </source>
</evidence>
<name>X1L6G4_9ZZZZ</name>
<keyword evidence="2" id="KW-0547">Nucleotide-binding</keyword>
<dbReference type="Gene3D" id="3.40.50.300">
    <property type="entry name" value="P-loop containing nucleotide triphosphate hydrolases"/>
    <property type="match status" value="1"/>
</dbReference>
<dbReference type="InterPro" id="IPR027417">
    <property type="entry name" value="P-loop_NTPase"/>
</dbReference>
<dbReference type="InterPro" id="IPR004130">
    <property type="entry name" value="Gpn"/>
</dbReference>
<keyword evidence="4" id="KW-0342">GTP-binding</keyword>
<evidence type="ECO:0000256" key="1">
    <source>
        <dbReference type="ARBA" id="ARBA00005290"/>
    </source>
</evidence>
<dbReference type="AlphaFoldDB" id="X1L6G4"/>
<reference evidence="5" key="1">
    <citation type="journal article" date="2014" name="Front. Microbiol.">
        <title>High frequency of phylogenetically diverse reductive dehalogenase-homologous genes in deep subseafloor sedimentary metagenomes.</title>
        <authorList>
            <person name="Kawai M."/>
            <person name="Futagami T."/>
            <person name="Toyoda A."/>
            <person name="Takaki Y."/>
            <person name="Nishi S."/>
            <person name="Hori S."/>
            <person name="Arai W."/>
            <person name="Tsubouchi T."/>
            <person name="Morono Y."/>
            <person name="Uchiyama I."/>
            <person name="Ito T."/>
            <person name="Fujiyama A."/>
            <person name="Inagaki F."/>
            <person name="Takami H."/>
        </authorList>
    </citation>
    <scope>NUCLEOTIDE SEQUENCE</scope>
    <source>
        <strain evidence="5">Expedition CK06-06</strain>
    </source>
</reference>
<comment type="caution">
    <text evidence="5">The sequence shown here is derived from an EMBL/GenBank/DDBJ whole genome shotgun (WGS) entry which is preliminary data.</text>
</comment>
<organism evidence="5">
    <name type="scientific">marine sediment metagenome</name>
    <dbReference type="NCBI Taxonomy" id="412755"/>
    <lineage>
        <taxon>unclassified sequences</taxon>
        <taxon>metagenomes</taxon>
        <taxon>ecological metagenomes</taxon>
    </lineage>
</organism>
<accession>X1L6G4</accession>
<feature type="non-terminal residue" evidence="5">
    <location>
        <position position="242"/>
    </location>
</feature>
<dbReference type="Pfam" id="PF03029">
    <property type="entry name" value="ATP_bind_1"/>
    <property type="match status" value="1"/>
</dbReference>
<dbReference type="SUPFAM" id="SSF52540">
    <property type="entry name" value="P-loop containing nucleoside triphosphate hydrolases"/>
    <property type="match status" value="1"/>
</dbReference>
<protein>
    <submittedName>
        <fullName evidence="5">Uncharacterized protein</fullName>
    </submittedName>
</protein>
<comment type="similarity">
    <text evidence="1">Belongs to the GPN-loop GTPase family.</text>
</comment>
<dbReference type="PANTHER" id="PTHR21231">
    <property type="entry name" value="XPA-BINDING PROTEIN 1-RELATED"/>
    <property type="match status" value="1"/>
</dbReference>
<proteinExistence type="inferred from homology"/>